<evidence type="ECO:0000313" key="1">
    <source>
        <dbReference type="EMBL" id="UXH44056.1"/>
    </source>
</evidence>
<accession>A0ACD4C6J9</accession>
<reference evidence="1" key="1">
    <citation type="submission" date="2022-09" db="EMBL/GenBank/DDBJ databases">
        <title>Complete genome sequence of Rossellomorea vietnamensis strain RL-WG62, a newly isolated PGPR with the potential for plant salinity stress alleviation.</title>
        <authorList>
            <person name="Ren L."/>
            <person name="Wang G."/>
            <person name="Hu H."/>
        </authorList>
    </citation>
    <scope>NUCLEOTIDE SEQUENCE</scope>
    <source>
        <strain evidence="1">RL-WG62</strain>
    </source>
</reference>
<organism evidence="1 2">
    <name type="scientific">Rossellomorea vietnamensis</name>
    <dbReference type="NCBI Taxonomy" id="218284"/>
    <lineage>
        <taxon>Bacteria</taxon>
        <taxon>Bacillati</taxon>
        <taxon>Bacillota</taxon>
        <taxon>Bacilli</taxon>
        <taxon>Bacillales</taxon>
        <taxon>Bacillaceae</taxon>
        <taxon>Rossellomorea</taxon>
    </lineage>
</organism>
<proteinExistence type="predicted"/>
<protein>
    <submittedName>
        <fullName evidence="1">RNA polymerase sigma factor</fullName>
    </submittedName>
</protein>
<evidence type="ECO:0000313" key="2">
    <source>
        <dbReference type="Proteomes" id="UP001064027"/>
    </source>
</evidence>
<sequence length="175" mass="20752">MSSIIELVHKAQEGDEEAFLTMFQEYEKDIYRMAYVYVKNQEDALDVVQETAYRSFKKIGTLRNPAYFKTWLIKITITCATDMLRHRKKVIHLNPEYDTPIELEDYDLPLSLSLQDLIETLNESEKNIILWKFYHGYTLKEISELEESPLGTVKSVLYRALAKLRKQVRRVDMYE</sequence>
<keyword evidence="2" id="KW-1185">Reference proteome</keyword>
<gene>
    <name evidence="1" type="ORF">N5C46_20850</name>
</gene>
<name>A0ACD4C6J9_9BACI</name>
<dbReference type="Proteomes" id="UP001064027">
    <property type="component" value="Chromosome"/>
</dbReference>
<dbReference type="EMBL" id="CP104558">
    <property type="protein sequence ID" value="UXH44056.1"/>
    <property type="molecule type" value="Genomic_DNA"/>
</dbReference>